<feature type="compositionally biased region" description="Basic and acidic residues" evidence="1">
    <location>
        <begin position="128"/>
        <end position="141"/>
    </location>
</feature>
<dbReference type="InterPro" id="IPR021401">
    <property type="entry name" value="DUF3040"/>
</dbReference>
<feature type="transmembrane region" description="Helical" evidence="2">
    <location>
        <begin position="38"/>
        <end position="59"/>
    </location>
</feature>
<evidence type="ECO:0000256" key="2">
    <source>
        <dbReference type="SAM" id="Phobius"/>
    </source>
</evidence>
<proteinExistence type="predicted"/>
<keyword evidence="2" id="KW-0812">Transmembrane</keyword>
<keyword evidence="2" id="KW-0472">Membrane</keyword>
<dbReference type="EMBL" id="JAGYPE010000003">
    <property type="protein sequence ID" value="MBS4183669.1"/>
    <property type="molecule type" value="Genomic_DNA"/>
</dbReference>
<feature type="transmembrane region" description="Helical" evidence="2">
    <location>
        <begin position="65"/>
        <end position="82"/>
    </location>
</feature>
<organism evidence="3">
    <name type="scientific">Neobacillus citreus</name>
    <dbReference type="NCBI Taxonomy" id="2833578"/>
    <lineage>
        <taxon>Bacteria</taxon>
        <taxon>Bacillati</taxon>
        <taxon>Bacillota</taxon>
        <taxon>Bacilli</taxon>
        <taxon>Bacillales</taxon>
        <taxon>Bacillaceae</taxon>
        <taxon>Neobacillus</taxon>
    </lineage>
</organism>
<accession>A0A942YAV9</accession>
<protein>
    <submittedName>
        <fullName evidence="3">DUF3040 domain-containing protein</fullName>
    </submittedName>
</protein>
<reference evidence="3" key="1">
    <citation type="submission" date="2021-05" db="EMBL/GenBank/DDBJ databases">
        <title>Novel Bacillus species.</title>
        <authorList>
            <person name="Liu G."/>
        </authorList>
    </citation>
    <scope>NUCLEOTIDE SEQUENCE</scope>
    <source>
        <strain evidence="3">FJAT-50051</strain>
    </source>
</reference>
<comment type="caution">
    <text evidence="3">The sequence shown here is derived from an EMBL/GenBank/DDBJ whole genome shotgun (WGS) entry which is preliminary data.</text>
</comment>
<feature type="region of interest" description="Disordered" evidence="1">
    <location>
        <begin position="88"/>
        <end position="141"/>
    </location>
</feature>
<evidence type="ECO:0000313" key="3">
    <source>
        <dbReference type="EMBL" id="MBS4183669.1"/>
    </source>
</evidence>
<feature type="compositionally biased region" description="Gly residues" evidence="1">
    <location>
        <begin position="101"/>
        <end position="122"/>
    </location>
</feature>
<sequence length="141" mass="14970">MPLSEQEQRLLEEMERSLYQNDSDFVARVTRRQGRPSYTSITLGVLGALAGVAVVILGLVFRQPVIGILGFVVMLAGVLFALRPGMRAPKAGSARAPRAGGPAGGPRGGSARGGTARGGSAGGSFMDRMNDRWDKRNDQEQ</sequence>
<dbReference type="AlphaFoldDB" id="A0A942YAV9"/>
<name>A0A942YAV9_9BACI</name>
<dbReference type="Pfam" id="PF11239">
    <property type="entry name" value="DUF3040"/>
    <property type="match status" value="1"/>
</dbReference>
<evidence type="ECO:0000256" key="1">
    <source>
        <dbReference type="SAM" id="MobiDB-lite"/>
    </source>
</evidence>
<feature type="compositionally biased region" description="Low complexity" evidence="1">
    <location>
        <begin position="88"/>
        <end position="100"/>
    </location>
</feature>
<keyword evidence="2" id="KW-1133">Transmembrane helix</keyword>
<gene>
    <name evidence="3" type="ORF">KHB02_19960</name>
</gene>